<proteinExistence type="inferred from homology"/>
<accession>W5M6Y2</accession>
<dbReference type="SUPFAM" id="SSF102588">
    <property type="entry name" value="LmbE-like"/>
    <property type="match status" value="1"/>
</dbReference>
<dbReference type="HOGENOM" id="CLU_034979_1_0_1"/>
<protein>
    <recommendedName>
        <fullName evidence="2">N-acetylglucosaminylphosphatidylinositol deacetylase</fullName>
        <ecNumber evidence="2">3.5.1.89</ecNumber>
    </recommendedName>
</protein>
<dbReference type="Bgee" id="ENSLOCG00000003499">
    <property type="expression patterns" value="Expressed in pharyngeal gill and 13 other cell types or tissues"/>
</dbReference>
<dbReference type="Gene3D" id="3.40.50.10320">
    <property type="entry name" value="LmbE-like"/>
    <property type="match status" value="1"/>
</dbReference>
<sequence>MVSLLLAVVLLFIVLYVWITRIYHQHRQTVAKSGSAHLVSLIKSVSRSDRGFSVSRNKYTNDGTEWQFSDESQTFNGLRALFVTAHPDDECMFFSPAVIRLLEINASVHLLCLSSGNYYSQGEVRKKELLKSCEVFGIPPAHVTVIENRELPDDPNVQWDIHLVSSLILKHVKAAAINLVLTFDGSGVSGHANHIALYRSLRYLVSTGKMPEGCAGLALETVSIFRKYLSVLELPVSWLRSSDFICVIGREEYTQAKRAMFCHQSQLLWFRHIYLLLSRYMSTNTFQRIAKDEEKRLKVY</sequence>
<dbReference type="GO" id="GO:0016020">
    <property type="term" value="C:membrane"/>
    <property type="evidence" value="ECO:0007669"/>
    <property type="project" value="GOC"/>
</dbReference>
<name>W5M6Y2_LEPOC</name>
<dbReference type="AlphaFoldDB" id="W5M6Y2"/>
<dbReference type="Proteomes" id="UP000018468">
    <property type="component" value="Linkage group LG22"/>
</dbReference>
<evidence type="ECO:0000256" key="2">
    <source>
        <dbReference type="ARBA" id="ARBA00012176"/>
    </source>
</evidence>
<dbReference type="InParanoid" id="W5M6Y2"/>
<reference evidence="3" key="3">
    <citation type="submission" date="2025-09" db="UniProtKB">
        <authorList>
            <consortium name="Ensembl"/>
        </authorList>
    </citation>
    <scope>IDENTIFICATION</scope>
</reference>
<dbReference type="OrthoDB" id="440160at2759"/>
<evidence type="ECO:0000256" key="1">
    <source>
        <dbReference type="ARBA" id="ARBA00006066"/>
    </source>
</evidence>
<dbReference type="KEGG" id="loc:102692169"/>
<dbReference type="Pfam" id="PF02585">
    <property type="entry name" value="PIG-L"/>
    <property type="match status" value="1"/>
</dbReference>
<reference evidence="4" key="1">
    <citation type="submission" date="2011-12" db="EMBL/GenBank/DDBJ databases">
        <title>The Draft Genome of Lepisosteus oculatus.</title>
        <authorList>
            <consortium name="The Broad Institute Genome Assembly &amp; Analysis Group"/>
            <consortium name="Computational R&amp;D Group"/>
            <consortium name="and Sequencing Platform"/>
            <person name="Di Palma F."/>
            <person name="Alfoldi J."/>
            <person name="Johnson J."/>
            <person name="Berlin A."/>
            <person name="Gnerre S."/>
            <person name="Jaffe D."/>
            <person name="MacCallum I."/>
            <person name="Young S."/>
            <person name="Walker B.J."/>
            <person name="Lander E.S."/>
            <person name="Lindblad-Toh K."/>
        </authorList>
    </citation>
    <scope>NUCLEOTIDE SEQUENCE [LARGE SCALE GENOMIC DNA]</scope>
</reference>
<dbReference type="InterPro" id="IPR003737">
    <property type="entry name" value="GlcNAc_PI_deacetylase-related"/>
</dbReference>
<dbReference type="Ensembl" id="ENSLOCT00000004148.1">
    <property type="protein sequence ID" value="ENSLOCP00000004140.1"/>
    <property type="gene ID" value="ENSLOCG00000003499.1"/>
</dbReference>
<dbReference type="eggNOG" id="KOG3332">
    <property type="taxonomic scope" value="Eukaryota"/>
</dbReference>
<dbReference type="InterPro" id="IPR024078">
    <property type="entry name" value="LmbE-like_dom_sf"/>
</dbReference>
<evidence type="ECO:0000313" key="4">
    <source>
        <dbReference type="Proteomes" id="UP000018468"/>
    </source>
</evidence>
<dbReference type="EMBL" id="AHAT01005680">
    <property type="status" value="NOT_ANNOTATED_CDS"/>
    <property type="molecule type" value="Genomic_DNA"/>
</dbReference>
<dbReference type="GO" id="GO:0005783">
    <property type="term" value="C:endoplasmic reticulum"/>
    <property type="evidence" value="ECO:0000318"/>
    <property type="project" value="GO_Central"/>
</dbReference>
<dbReference type="OMA" id="YVLESVN"/>
<keyword evidence="4" id="KW-1185">Reference proteome</keyword>
<comment type="similarity">
    <text evidence="1">Belongs to the PIGL family.</text>
</comment>
<dbReference type="STRING" id="7918.ENSLOCP00000004140"/>
<dbReference type="EC" id="3.5.1.89" evidence="2"/>
<reference evidence="3" key="2">
    <citation type="submission" date="2025-08" db="UniProtKB">
        <authorList>
            <consortium name="Ensembl"/>
        </authorList>
    </citation>
    <scope>IDENTIFICATION</scope>
</reference>
<dbReference type="GeneID" id="102692169"/>
<organism evidence="3 4">
    <name type="scientific">Lepisosteus oculatus</name>
    <name type="common">Spotted gar</name>
    <dbReference type="NCBI Taxonomy" id="7918"/>
    <lineage>
        <taxon>Eukaryota</taxon>
        <taxon>Metazoa</taxon>
        <taxon>Chordata</taxon>
        <taxon>Craniata</taxon>
        <taxon>Vertebrata</taxon>
        <taxon>Euteleostomi</taxon>
        <taxon>Actinopterygii</taxon>
        <taxon>Neopterygii</taxon>
        <taxon>Holostei</taxon>
        <taxon>Semionotiformes</taxon>
        <taxon>Lepisosteidae</taxon>
        <taxon>Lepisosteus</taxon>
    </lineage>
</organism>
<dbReference type="GO" id="GO:0000225">
    <property type="term" value="F:N-acetylglucosaminylphosphatidylinositol deacetylase activity"/>
    <property type="evidence" value="ECO:0000318"/>
    <property type="project" value="GO_Central"/>
</dbReference>
<dbReference type="GeneTree" id="ENSGT00390000018434"/>
<dbReference type="PANTHER" id="PTHR12993:SF11">
    <property type="entry name" value="N-ACETYLGLUCOSAMINYL-PHOSPHATIDYLINOSITOL DE-N-ACETYLASE"/>
    <property type="match status" value="1"/>
</dbReference>
<dbReference type="PANTHER" id="PTHR12993">
    <property type="entry name" value="N-ACETYLGLUCOSAMINYL-PHOSPHATIDYLINOSITOL DE-N-ACETYLASE-RELATED"/>
    <property type="match status" value="1"/>
</dbReference>
<dbReference type="GO" id="GO:0006506">
    <property type="term" value="P:GPI anchor biosynthetic process"/>
    <property type="evidence" value="ECO:0007669"/>
    <property type="project" value="UniProtKB-UniPathway"/>
</dbReference>
<dbReference type="UniPathway" id="UPA00196"/>
<dbReference type="CTD" id="9487"/>
<evidence type="ECO:0000313" key="3">
    <source>
        <dbReference type="Ensembl" id="ENSLOCP00000004140.1"/>
    </source>
</evidence>